<gene>
    <name evidence="1" type="ORF">BV25DRAFT_437927</name>
</gene>
<reference evidence="1" key="1">
    <citation type="submission" date="2021-03" db="EMBL/GenBank/DDBJ databases">
        <authorList>
            <consortium name="DOE Joint Genome Institute"/>
            <person name="Ahrendt S."/>
            <person name="Looney B.P."/>
            <person name="Miyauchi S."/>
            <person name="Morin E."/>
            <person name="Drula E."/>
            <person name="Courty P.E."/>
            <person name="Chicoki N."/>
            <person name="Fauchery L."/>
            <person name="Kohler A."/>
            <person name="Kuo A."/>
            <person name="Labutti K."/>
            <person name="Pangilinan J."/>
            <person name="Lipzen A."/>
            <person name="Riley R."/>
            <person name="Andreopoulos W."/>
            <person name="He G."/>
            <person name="Johnson J."/>
            <person name="Barry K.W."/>
            <person name="Grigoriev I.V."/>
            <person name="Nagy L."/>
            <person name="Hibbett D."/>
            <person name="Henrissat B."/>
            <person name="Matheny P.B."/>
            <person name="Labbe J."/>
            <person name="Martin F."/>
        </authorList>
    </citation>
    <scope>NUCLEOTIDE SEQUENCE</scope>
    <source>
        <strain evidence="1">HHB10654</strain>
    </source>
</reference>
<evidence type="ECO:0000313" key="2">
    <source>
        <dbReference type="Proteomes" id="UP000814140"/>
    </source>
</evidence>
<sequence>MASAASRAQARKAAILKRGSDRLAKLTSSARGEDAPAFVHAVPDLPNPSGPSLSSFIGEESAIPRPTATSRPSRSAPDPHTSPFASMGLGGAPPDPSVWSEQQQQEMLRALMGGAGAPAGSTRPSTGSAGTPREDPLMALMSSMAQGGGGFPDAPHPSASSAAGPSPDDPLMALMSSLSAGGPPGAGAGPFAPPAADRPKSRMQRLMPLVHIISVWCLVAYFVLWKEPQTFYARTSSVVLPGGVWRRWADLGSRQAIENAWSVQVEPFFWAFISLELALHSLRIYTGLDATQPPMLLALALPHLPKPLPFLIINGLKYLQMAGNILDDLAAAVVALGLFVALASFFAA</sequence>
<keyword evidence="2" id="KW-1185">Reference proteome</keyword>
<dbReference type="Proteomes" id="UP000814140">
    <property type="component" value="Unassembled WGS sequence"/>
</dbReference>
<dbReference type="EMBL" id="MU277204">
    <property type="protein sequence ID" value="KAI0063063.1"/>
    <property type="molecule type" value="Genomic_DNA"/>
</dbReference>
<name>A0ACB8T3G5_9AGAM</name>
<organism evidence="1 2">
    <name type="scientific">Artomyces pyxidatus</name>
    <dbReference type="NCBI Taxonomy" id="48021"/>
    <lineage>
        <taxon>Eukaryota</taxon>
        <taxon>Fungi</taxon>
        <taxon>Dikarya</taxon>
        <taxon>Basidiomycota</taxon>
        <taxon>Agaricomycotina</taxon>
        <taxon>Agaricomycetes</taxon>
        <taxon>Russulales</taxon>
        <taxon>Auriscalpiaceae</taxon>
        <taxon>Artomyces</taxon>
    </lineage>
</organism>
<evidence type="ECO:0000313" key="1">
    <source>
        <dbReference type="EMBL" id="KAI0063063.1"/>
    </source>
</evidence>
<protein>
    <submittedName>
        <fullName evidence="1">Uncharacterized protein</fullName>
    </submittedName>
</protein>
<comment type="caution">
    <text evidence="1">The sequence shown here is derived from an EMBL/GenBank/DDBJ whole genome shotgun (WGS) entry which is preliminary data.</text>
</comment>
<proteinExistence type="predicted"/>
<accession>A0ACB8T3G5</accession>
<reference evidence="1" key="2">
    <citation type="journal article" date="2022" name="New Phytol.">
        <title>Evolutionary transition to the ectomycorrhizal habit in the genomes of a hyperdiverse lineage of mushroom-forming fungi.</title>
        <authorList>
            <person name="Looney B."/>
            <person name="Miyauchi S."/>
            <person name="Morin E."/>
            <person name="Drula E."/>
            <person name="Courty P.E."/>
            <person name="Kohler A."/>
            <person name="Kuo A."/>
            <person name="LaButti K."/>
            <person name="Pangilinan J."/>
            <person name="Lipzen A."/>
            <person name="Riley R."/>
            <person name="Andreopoulos W."/>
            <person name="He G."/>
            <person name="Johnson J."/>
            <person name="Nolan M."/>
            <person name="Tritt A."/>
            <person name="Barry K.W."/>
            <person name="Grigoriev I.V."/>
            <person name="Nagy L.G."/>
            <person name="Hibbett D."/>
            <person name="Henrissat B."/>
            <person name="Matheny P.B."/>
            <person name="Labbe J."/>
            <person name="Martin F.M."/>
        </authorList>
    </citation>
    <scope>NUCLEOTIDE SEQUENCE</scope>
    <source>
        <strain evidence="1">HHB10654</strain>
    </source>
</reference>